<keyword evidence="3" id="KW-1185">Reference proteome</keyword>
<evidence type="ECO:0000313" key="3">
    <source>
        <dbReference type="Proteomes" id="UP000006443"/>
    </source>
</evidence>
<evidence type="ECO:0000256" key="1">
    <source>
        <dbReference type="SAM" id="Phobius"/>
    </source>
</evidence>
<dbReference type="NCBIfam" id="TIGR02532">
    <property type="entry name" value="IV_pilin_GFxxxE"/>
    <property type="match status" value="1"/>
</dbReference>
<keyword evidence="1" id="KW-0472">Membrane</keyword>
<dbReference type="InterPro" id="IPR012902">
    <property type="entry name" value="N_methyl_site"/>
</dbReference>
<accession>C0GE53</accession>
<feature type="transmembrane region" description="Helical" evidence="1">
    <location>
        <begin position="6"/>
        <end position="30"/>
    </location>
</feature>
<keyword evidence="1" id="KW-0812">Transmembrane</keyword>
<keyword evidence="1" id="KW-1133">Transmembrane helix</keyword>
<gene>
    <name evidence="2" type="ORF">DealDRAFT_0762</name>
</gene>
<organism evidence="2 3">
    <name type="scientific">Dethiobacter alkaliphilus AHT 1</name>
    <dbReference type="NCBI Taxonomy" id="555088"/>
    <lineage>
        <taxon>Bacteria</taxon>
        <taxon>Bacillati</taxon>
        <taxon>Bacillota</taxon>
        <taxon>Dethiobacteria</taxon>
        <taxon>Dethiobacterales</taxon>
        <taxon>Dethiobacteraceae</taxon>
        <taxon>Dethiobacter</taxon>
    </lineage>
</organism>
<dbReference type="Proteomes" id="UP000006443">
    <property type="component" value="Unassembled WGS sequence"/>
</dbReference>
<evidence type="ECO:0000313" key="2">
    <source>
        <dbReference type="EMBL" id="EEG78347.1"/>
    </source>
</evidence>
<sequence>MGQRGFLLVELLVALAVVAIVAVPLLALLTMGAEAQGRARVHTEAAVLAREKMEMVCSGSYCLLVGEEEGEVAGFGRFSRRVEVSEVWEDVKQVQVTVEWSEKGVRRELVLITFVGR</sequence>
<dbReference type="AlphaFoldDB" id="C0GE53"/>
<comment type="caution">
    <text evidence="2">The sequence shown here is derived from an EMBL/GenBank/DDBJ whole genome shotgun (WGS) entry which is preliminary data.</text>
</comment>
<dbReference type="eggNOG" id="COG4967">
    <property type="taxonomic scope" value="Bacteria"/>
</dbReference>
<dbReference type="STRING" id="555088.DealDRAFT_0762"/>
<reference evidence="2 3" key="1">
    <citation type="submission" date="2009-02" db="EMBL/GenBank/DDBJ databases">
        <title>Sequencing of the draft genome and assembly of Dethiobacter alkaliphilus AHT 1.</title>
        <authorList>
            <consortium name="US DOE Joint Genome Institute (JGI-PGF)"/>
            <person name="Lucas S."/>
            <person name="Copeland A."/>
            <person name="Lapidus A."/>
            <person name="Glavina del Rio T."/>
            <person name="Dalin E."/>
            <person name="Tice H."/>
            <person name="Bruce D."/>
            <person name="Goodwin L."/>
            <person name="Pitluck S."/>
            <person name="Larimer F."/>
            <person name="Land M.L."/>
            <person name="Hauser L."/>
            <person name="Muyzer G."/>
        </authorList>
    </citation>
    <scope>NUCLEOTIDE SEQUENCE [LARGE SCALE GENOMIC DNA]</scope>
    <source>
        <strain evidence="2 3">AHT 1</strain>
    </source>
</reference>
<dbReference type="RefSeq" id="WP_008515022.1">
    <property type="nucleotide sequence ID" value="NZ_ACJM01000003.1"/>
</dbReference>
<protein>
    <submittedName>
        <fullName evidence="2">Conserved hypothetical membrane protein</fullName>
    </submittedName>
</protein>
<dbReference type="EMBL" id="ACJM01000003">
    <property type="protein sequence ID" value="EEG78347.1"/>
    <property type="molecule type" value="Genomic_DNA"/>
</dbReference>
<proteinExistence type="predicted"/>
<name>C0GE53_DETAL</name>